<dbReference type="AlphaFoldDB" id="A0A484HH88"/>
<dbReference type="GO" id="GO:0051536">
    <property type="term" value="F:iron-sulfur cluster binding"/>
    <property type="evidence" value="ECO:0007669"/>
    <property type="project" value="InterPro"/>
</dbReference>
<protein>
    <submittedName>
        <fullName evidence="2">Iron-sulfur cluster assembly scaffold protein IscU 1</fullName>
    </submittedName>
</protein>
<gene>
    <name evidence="2" type="primary">iscU</name>
    <name evidence="2" type="ORF">EPICR_40214</name>
</gene>
<reference evidence="2" key="1">
    <citation type="submission" date="2019-01" db="EMBL/GenBank/DDBJ databases">
        <authorList>
            <consortium name="Genoscope - CEA"/>
            <person name="William W."/>
        </authorList>
    </citation>
    <scope>NUCLEOTIDE SEQUENCE</scope>
    <source>
        <strain evidence="2">CR-1</strain>
    </source>
</reference>
<name>A0A484HH88_9BACT</name>
<accession>A0A484HH88</accession>
<dbReference type="Pfam" id="PF01592">
    <property type="entry name" value="NifU_N"/>
    <property type="match status" value="1"/>
</dbReference>
<dbReference type="CDD" id="cd06664">
    <property type="entry name" value="IscU_like"/>
    <property type="match status" value="1"/>
</dbReference>
<evidence type="ECO:0000259" key="1">
    <source>
        <dbReference type="Pfam" id="PF01592"/>
    </source>
</evidence>
<dbReference type="NCBIfam" id="TIGR03419">
    <property type="entry name" value="NifU_clost"/>
    <property type="match status" value="1"/>
</dbReference>
<evidence type="ECO:0000313" key="2">
    <source>
        <dbReference type="EMBL" id="VEN74629.1"/>
    </source>
</evidence>
<dbReference type="GO" id="GO:0016226">
    <property type="term" value="P:iron-sulfur cluster assembly"/>
    <property type="evidence" value="ECO:0007669"/>
    <property type="project" value="InterPro"/>
</dbReference>
<dbReference type="GO" id="GO:0005506">
    <property type="term" value="F:iron ion binding"/>
    <property type="evidence" value="ECO:0007669"/>
    <property type="project" value="InterPro"/>
</dbReference>
<dbReference type="InterPro" id="IPR002871">
    <property type="entry name" value="NIF_FeS_clus_asmbl_NifU_N"/>
</dbReference>
<organism evidence="2">
    <name type="scientific">uncultured Desulfobacteraceae bacterium</name>
    <dbReference type="NCBI Taxonomy" id="218296"/>
    <lineage>
        <taxon>Bacteria</taxon>
        <taxon>Pseudomonadati</taxon>
        <taxon>Thermodesulfobacteriota</taxon>
        <taxon>Desulfobacteria</taxon>
        <taxon>Desulfobacterales</taxon>
        <taxon>Desulfobacteraceae</taxon>
        <taxon>environmental samples</taxon>
    </lineage>
</organism>
<dbReference type="EMBL" id="CAACVI010000034">
    <property type="protein sequence ID" value="VEN74629.1"/>
    <property type="molecule type" value="Genomic_DNA"/>
</dbReference>
<feature type="domain" description="NIF system FeS cluster assembly NifU N-terminal" evidence="1">
    <location>
        <begin position="3"/>
        <end position="122"/>
    </location>
</feature>
<dbReference type="InterPro" id="IPR017787">
    <property type="entry name" value="NIF_FeS_clus_asmbl_NifU-like"/>
</dbReference>
<dbReference type="SUPFAM" id="SSF82649">
    <property type="entry name" value="SufE/NifU"/>
    <property type="match status" value="1"/>
</dbReference>
<dbReference type="Gene3D" id="3.90.1010.10">
    <property type="match status" value="1"/>
</dbReference>
<dbReference type="PANTHER" id="PTHR10093">
    <property type="entry name" value="IRON-SULFUR CLUSTER ASSEMBLY ENZYME NIFU HOMOLOG"/>
    <property type="match status" value="1"/>
</dbReference>
<proteinExistence type="predicted"/>
<sequence length="172" mass="18942">MLYSKAVMDHFRNPRNVGVIEDADGVGEVGNPLCGDMMTLYLKIKDDVIDDIKFQTFGCGSAIAVSSMLTEMSRGKTIGEAKKITNKDVAKALEGLPKNKMHCSNLGADALHLAIQDYEDKKAGIERPKPKVELEEIDSKQCEQLLCPYCDASISDDISFCKACQSDLEEHH</sequence>